<evidence type="ECO:0000313" key="1">
    <source>
        <dbReference type="EMBL" id="JAH44311.1"/>
    </source>
</evidence>
<accession>A0A0E9SSN3</accession>
<reference evidence="1" key="1">
    <citation type="submission" date="2014-11" db="EMBL/GenBank/DDBJ databases">
        <authorList>
            <person name="Amaro Gonzalez C."/>
        </authorList>
    </citation>
    <scope>NUCLEOTIDE SEQUENCE</scope>
</reference>
<reference evidence="1" key="2">
    <citation type="journal article" date="2015" name="Fish Shellfish Immunol.">
        <title>Early steps in the European eel (Anguilla anguilla)-Vibrio vulnificus interaction in the gills: Role of the RtxA13 toxin.</title>
        <authorList>
            <person name="Callol A."/>
            <person name="Pajuelo D."/>
            <person name="Ebbesson L."/>
            <person name="Teles M."/>
            <person name="MacKenzie S."/>
            <person name="Amaro C."/>
        </authorList>
    </citation>
    <scope>NUCLEOTIDE SEQUENCE</scope>
</reference>
<proteinExistence type="predicted"/>
<sequence>MSQTDLIPYSHLRNNSISITCWTACTTYRCKFSFKENQLSNAFV</sequence>
<protein>
    <submittedName>
        <fullName evidence="1">Uncharacterized protein</fullName>
    </submittedName>
</protein>
<dbReference type="AlphaFoldDB" id="A0A0E9SSN3"/>
<organism evidence="1">
    <name type="scientific">Anguilla anguilla</name>
    <name type="common">European freshwater eel</name>
    <name type="synonym">Muraena anguilla</name>
    <dbReference type="NCBI Taxonomy" id="7936"/>
    <lineage>
        <taxon>Eukaryota</taxon>
        <taxon>Metazoa</taxon>
        <taxon>Chordata</taxon>
        <taxon>Craniata</taxon>
        <taxon>Vertebrata</taxon>
        <taxon>Euteleostomi</taxon>
        <taxon>Actinopterygii</taxon>
        <taxon>Neopterygii</taxon>
        <taxon>Teleostei</taxon>
        <taxon>Anguilliformes</taxon>
        <taxon>Anguillidae</taxon>
        <taxon>Anguilla</taxon>
    </lineage>
</organism>
<dbReference type="EMBL" id="GBXM01064266">
    <property type="protein sequence ID" value="JAH44311.1"/>
    <property type="molecule type" value="Transcribed_RNA"/>
</dbReference>
<name>A0A0E9SSN3_ANGAN</name>